<dbReference type="EMBL" id="MCGO01000010">
    <property type="protein sequence ID" value="ORY49023.1"/>
    <property type="molecule type" value="Genomic_DNA"/>
</dbReference>
<accession>A0A1Y2CPV8</accession>
<gene>
    <name evidence="1" type="ORF">BCR33DRAFT_714096</name>
</gene>
<proteinExistence type="predicted"/>
<dbReference type="AlphaFoldDB" id="A0A1Y2CPV8"/>
<protein>
    <submittedName>
        <fullName evidence="1">Uncharacterized protein</fullName>
    </submittedName>
</protein>
<sequence length="53" mass="6545">MLQEEFTCFGLSLSPPFHHCLWLQKRTLPRPKRLHKRMLNVRLEYCKLDLSFW</sequence>
<organism evidence="1 2">
    <name type="scientific">Rhizoclosmatium globosum</name>
    <dbReference type="NCBI Taxonomy" id="329046"/>
    <lineage>
        <taxon>Eukaryota</taxon>
        <taxon>Fungi</taxon>
        <taxon>Fungi incertae sedis</taxon>
        <taxon>Chytridiomycota</taxon>
        <taxon>Chytridiomycota incertae sedis</taxon>
        <taxon>Chytridiomycetes</taxon>
        <taxon>Chytridiales</taxon>
        <taxon>Chytriomycetaceae</taxon>
        <taxon>Rhizoclosmatium</taxon>
    </lineage>
</organism>
<dbReference type="Proteomes" id="UP000193642">
    <property type="component" value="Unassembled WGS sequence"/>
</dbReference>
<keyword evidence="2" id="KW-1185">Reference proteome</keyword>
<evidence type="ECO:0000313" key="2">
    <source>
        <dbReference type="Proteomes" id="UP000193642"/>
    </source>
</evidence>
<reference evidence="1 2" key="1">
    <citation type="submission" date="2016-07" db="EMBL/GenBank/DDBJ databases">
        <title>Pervasive Adenine N6-methylation of Active Genes in Fungi.</title>
        <authorList>
            <consortium name="DOE Joint Genome Institute"/>
            <person name="Mondo S.J."/>
            <person name="Dannebaum R.O."/>
            <person name="Kuo R.C."/>
            <person name="Labutti K."/>
            <person name="Haridas S."/>
            <person name="Kuo A."/>
            <person name="Salamov A."/>
            <person name="Ahrendt S.R."/>
            <person name="Lipzen A."/>
            <person name="Sullivan W."/>
            <person name="Andreopoulos W.B."/>
            <person name="Clum A."/>
            <person name="Lindquist E."/>
            <person name="Daum C."/>
            <person name="Ramamoorthy G.K."/>
            <person name="Gryganskyi A."/>
            <person name="Culley D."/>
            <person name="Magnuson J.K."/>
            <person name="James T.Y."/>
            <person name="O'Malley M.A."/>
            <person name="Stajich J.E."/>
            <person name="Spatafora J.W."/>
            <person name="Visel A."/>
            <person name="Grigoriev I.V."/>
        </authorList>
    </citation>
    <scope>NUCLEOTIDE SEQUENCE [LARGE SCALE GENOMIC DNA]</scope>
    <source>
        <strain evidence="1 2">JEL800</strain>
    </source>
</reference>
<comment type="caution">
    <text evidence="1">The sequence shown here is derived from an EMBL/GenBank/DDBJ whole genome shotgun (WGS) entry which is preliminary data.</text>
</comment>
<name>A0A1Y2CPV8_9FUNG</name>
<evidence type="ECO:0000313" key="1">
    <source>
        <dbReference type="EMBL" id="ORY49023.1"/>
    </source>
</evidence>